<gene>
    <name evidence="1" type="ORF">RRG08_054883</name>
</gene>
<comment type="caution">
    <text evidence="1">The sequence shown here is derived from an EMBL/GenBank/DDBJ whole genome shotgun (WGS) entry which is preliminary data.</text>
</comment>
<evidence type="ECO:0000313" key="2">
    <source>
        <dbReference type="Proteomes" id="UP001283361"/>
    </source>
</evidence>
<dbReference type="EMBL" id="JAWDGP010002623">
    <property type="protein sequence ID" value="KAK3781544.1"/>
    <property type="molecule type" value="Genomic_DNA"/>
</dbReference>
<evidence type="ECO:0000313" key="1">
    <source>
        <dbReference type="EMBL" id="KAK3781544.1"/>
    </source>
</evidence>
<sequence>MFLRFHQLIFRSNSSWEGDVQQEVIQAPNSGLFNAFLLFRPCFKPTTHDLHGCAIIRCADFYTQVWGLTFDPCREVNPGRTSRTVNKQGAHCVKLRGKINAPSGSSVCYAIPQGKGTLY</sequence>
<keyword evidence="2" id="KW-1185">Reference proteome</keyword>
<dbReference type="Proteomes" id="UP001283361">
    <property type="component" value="Unassembled WGS sequence"/>
</dbReference>
<accession>A0AAE1DSQ8</accession>
<protein>
    <submittedName>
        <fullName evidence="1">Uncharacterized protein</fullName>
    </submittedName>
</protein>
<proteinExistence type="predicted"/>
<reference evidence="1" key="1">
    <citation type="journal article" date="2023" name="G3 (Bethesda)">
        <title>A reference genome for the long-term kleptoplast-retaining sea slug Elysia crispata morphotype clarki.</title>
        <authorList>
            <person name="Eastman K.E."/>
            <person name="Pendleton A.L."/>
            <person name="Shaikh M.A."/>
            <person name="Suttiyut T."/>
            <person name="Ogas R."/>
            <person name="Tomko P."/>
            <person name="Gavelis G."/>
            <person name="Widhalm J.R."/>
            <person name="Wisecaver J.H."/>
        </authorList>
    </citation>
    <scope>NUCLEOTIDE SEQUENCE</scope>
    <source>
        <strain evidence="1">ECLA1</strain>
    </source>
</reference>
<organism evidence="1 2">
    <name type="scientific">Elysia crispata</name>
    <name type="common">lettuce slug</name>
    <dbReference type="NCBI Taxonomy" id="231223"/>
    <lineage>
        <taxon>Eukaryota</taxon>
        <taxon>Metazoa</taxon>
        <taxon>Spiralia</taxon>
        <taxon>Lophotrochozoa</taxon>
        <taxon>Mollusca</taxon>
        <taxon>Gastropoda</taxon>
        <taxon>Heterobranchia</taxon>
        <taxon>Euthyneura</taxon>
        <taxon>Panpulmonata</taxon>
        <taxon>Sacoglossa</taxon>
        <taxon>Placobranchoidea</taxon>
        <taxon>Plakobranchidae</taxon>
        <taxon>Elysia</taxon>
    </lineage>
</organism>
<name>A0AAE1DSQ8_9GAST</name>
<dbReference type="AlphaFoldDB" id="A0AAE1DSQ8"/>